<keyword evidence="2" id="KW-0597">Phosphoprotein</keyword>
<dbReference type="Gene3D" id="1.10.150.50">
    <property type="entry name" value="Transcription Factor, Ets-1"/>
    <property type="match status" value="1"/>
</dbReference>
<keyword evidence="1" id="KW-0813">Transport</keyword>
<reference evidence="18" key="2">
    <citation type="submission" date="2025-09" db="UniProtKB">
        <authorList>
            <consortium name="Ensembl"/>
        </authorList>
    </citation>
    <scope>IDENTIFICATION</scope>
</reference>
<keyword evidence="8 16" id="KW-1133">Transmembrane helix</keyword>
<evidence type="ECO:0000256" key="5">
    <source>
        <dbReference type="ARBA" id="ARBA00022723"/>
    </source>
</evidence>
<dbReference type="Gene3D" id="1.20.5.340">
    <property type="match status" value="1"/>
</dbReference>
<dbReference type="GO" id="GO:0006874">
    <property type="term" value="P:intracellular calcium ion homeostasis"/>
    <property type="evidence" value="ECO:0007669"/>
    <property type="project" value="TreeGrafter"/>
</dbReference>
<dbReference type="InterPro" id="IPR032393">
    <property type="entry name" value="SOAR_STIM1/2"/>
</dbReference>
<dbReference type="PANTHER" id="PTHR15136:SF14">
    <property type="entry name" value="STROMAL INTERACTION MOLECULE 1 ISOFORM X1"/>
    <property type="match status" value="1"/>
</dbReference>
<dbReference type="Proteomes" id="UP000261520">
    <property type="component" value="Unplaced"/>
</dbReference>
<evidence type="ECO:0000256" key="9">
    <source>
        <dbReference type="ARBA" id="ARBA00023054"/>
    </source>
</evidence>
<evidence type="ECO:0000313" key="18">
    <source>
        <dbReference type="Ensembl" id="ENSPMGP00000015167.1"/>
    </source>
</evidence>
<comment type="subcellular location">
    <subcellularLocation>
        <location evidence="13">Endomembrane system</location>
        <topology evidence="13">Single-pass type I membrane protein</topology>
    </subcellularLocation>
</comment>
<dbReference type="GO" id="GO:0005509">
    <property type="term" value="F:calcium ion binding"/>
    <property type="evidence" value="ECO:0007669"/>
    <property type="project" value="TreeGrafter"/>
</dbReference>
<dbReference type="InterPro" id="IPR013761">
    <property type="entry name" value="SAM/pointed_sf"/>
</dbReference>
<keyword evidence="19" id="KW-1185">Reference proteome</keyword>
<dbReference type="STRING" id="409849.ENSPMGP00000015167"/>
<dbReference type="CDD" id="cd11722">
    <property type="entry name" value="SOAR"/>
    <property type="match status" value="1"/>
</dbReference>
<feature type="compositionally biased region" description="Basic residues" evidence="15">
    <location>
        <begin position="602"/>
        <end position="612"/>
    </location>
</feature>
<evidence type="ECO:0000256" key="14">
    <source>
        <dbReference type="SAM" id="Coils"/>
    </source>
</evidence>
<dbReference type="PROSITE" id="PS50105">
    <property type="entry name" value="SAM_DOMAIN"/>
    <property type="match status" value="1"/>
</dbReference>
<keyword evidence="10" id="KW-0406">Ion transport</keyword>
<dbReference type="Pfam" id="PF16533">
    <property type="entry name" value="SOAR"/>
    <property type="match status" value="1"/>
</dbReference>
<dbReference type="GO" id="GO:0005783">
    <property type="term" value="C:endoplasmic reticulum"/>
    <property type="evidence" value="ECO:0007669"/>
    <property type="project" value="TreeGrafter"/>
</dbReference>
<keyword evidence="4 16" id="KW-0812">Transmembrane</keyword>
<evidence type="ECO:0000313" key="19">
    <source>
        <dbReference type="Proteomes" id="UP000261520"/>
    </source>
</evidence>
<evidence type="ECO:0000256" key="1">
    <source>
        <dbReference type="ARBA" id="ARBA00022448"/>
    </source>
</evidence>
<feature type="domain" description="SAM" evidence="17">
    <location>
        <begin position="97"/>
        <end position="155"/>
    </location>
</feature>
<dbReference type="GO" id="GO:0002115">
    <property type="term" value="P:store-operated calcium entry"/>
    <property type="evidence" value="ECO:0007669"/>
    <property type="project" value="TreeGrafter"/>
</dbReference>
<dbReference type="AlphaFoldDB" id="A0A3B4ADM4"/>
<dbReference type="Gene3D" id="1.10.287.3550">
    <property type="match status" value="1"/>
</dbReference>
<evidence type="ECO:0000256" key="10">
    <source>
        <dbReference type="ARBA" id="ARBA00023065"/>
    </source>
</evidence>
<dbReference type="GO" id="GO:0005886">
    <property type="term" value="C:plasma membrane"/>
    <property type="evidence" value="ECO:0007669"/>
    <property type="project" value="TreeGrafter"/>
</dbReference>
<evidence type="ECO:0000256" key="6">
    <source>
        <dbReference type="ARBA" id="ARBA00022729"/>
    </source>
</evidence>
<accession>A0A3B4ADM4</accession>
<evidence type="ECO:0000256" key="11">
    <source>
        <dbReference type="ARBA" id="ARBA00023136"/>
    </source>
</evidence>
<dbReference type="PANTHER" id="PTHR15136">
    <property type="entry name" value="STROMAL INTERACTION MOLECULE HOMOLOG"/>
    <property type="match status" value="1"/>
</dbReference>
<dbReference type="GO" id="GO:0051049">
    <property type="term" value="P:regulation of transport"/>
    <property type="evidence" value="ECO:0007669"/>
    <property type="project" value="UniProtKB-ARBA"/>
</dbReference>
<evidence type="ECO:0000259" key="17">
    <source>
        <dbReference type="PROSITE" id="PS50105"/>
    </source>
</evidence>
<dbReference type="Ensembl" id="ENSPMGT00000016169.1">
    <property type="protein sequence ID" value="ENSPMGP00000015167.1"/>
    <property type="gene ID" value="ENSPMGG00000012426.1"/>
</dbReference>
<keyword evidence="11 16" id="KW-0472">Membrane</keyword>
<feature type="region of interest" description="Disordered" evidence="15">
    <location>
        <begin position="559"/>
        <end position="612"/>
    </location>
</feature>
<dbReference type="SUPFAM" id="SSF47769">
    <property type="entry name" value="SAM/Pointed domain"/>
    <property type="match status" value="1"/>
</dbReference>
<evidence type="ECO:0000256" key="8">
    <source>
        <dbReference type="ARBA" id="ARBA00022989"/>
    </source>
</evidence>
<evidence type="ECO:0000256" key="13">
    <source>
        <dbReference type="ARBA" id="ARBA00046288"/>
    </source>
</evidence>
<keyword evidence="12" id="KW-0325">Glycoprotein</keyword>
<evidence type="ECO:0000256" key="12">
    <source>
        <dbReference type="ARBA" id="ARBA00023180"/>
    </source>
</evidence>
<dbReference type="FunFam" id="1.20.5.340:FF:000011">
    <property type="entry name" value="Stromal interaction molecule 1"/>
    <property type="match status" value="1"/>
</dbReference>
<feature type="compositionally biased region" description="Low complexity" evidence="15">
    <location>
        <begin position="492"/>
        <end position="510"/>
    </location>
</feature>
<feature type="coiled-coil region" evidence="14">
    <location>
        <begin position="215"/>
        <end position="302"/>
    </location>
</feature>
<feature type="transmembrane region" description="Helical" evidence="16">
    <location>
        <begin position="178"/>
        <end position="195"/>
    </location>
</feature>
<keyword evidence="6" id="KW-0732">Signal</keyword>
<keyword evidence="9 14" id="KW-0175">Coiled coil</keyword>
<feature type="region of interest" description="Disordered" evidence="15">
    <location>
        <begin position="491"/>
        <end position="523"/>
    </location>
</feature>
<evidence type="ECO:0000256" key="16">
    <source>
        <dbReference type="SAM" id="Phobius"/>
    </source>
</evidence>
<dbReference type="Gene3D" id="1.10.238.180">
    <property type="match status" value="1"/>
</dbReference>
<name>A0A3B4ADM4_9GOBI</name>
<keyword evidence="5" id="KW-0479">Metal-binding</keyword>
<evidence type="ECO:0000256" key="15">
    <source>
        <dbReference type="SAM" id="MobiDB-lite"/>
    </source>
</evidence>
<dbReference type="GO" id="GO:0005246">
    <property type="term" value="F:calcium channel regulator activity"/>
    <property type="evidence" value="ECO:0007669"/>
    <property type="project" value="InterPro"/>
</dbReference>
<dbReference type="InterPro" id="IPR057835">
    <property type="entry name" value="EF-hand_STIM1/2"/>
</dbReference>
<dbReference type="FunFam" id="1.10.238.180:FF:000001">
    <property type="entry name" value="Stromal interaction molecule 1"/>
    <property type="match status" value="1"/>
</dbReference>
<reference evidence="18" key="1">
    <citation type="submission" date="2025-08" db="UniProtKB">
        <authorList>
            <consortium name="Ensembl"/>
        </authorList>
    </citation>
    <scope>IDENTIFICATION</scope>
</reference>
<keyword evidence="7" id="KW-0106">Calcium</keyword>
<evidence type="ECO:0000256" key="7">
    <source>
        <dbReference type="ARBA" id="ARBA00022837"/>
    </source>
</evidence>
<dbReference type="InterPro" id="IPR037608">
    <property type="entry name" value="STIM1/2"/>
</dbReference>
<dbReference type="InterPro" id="IPR001660">
    <property type="entry name" value="SAM"/>
</dbReference>
<dbReference type="FunFam" id="1.10.150.50:FF:000009">
    <property type="entry name" value="Stromal interaction molecule 1"/>
    <property type="match status" value="1"/>
</dbReference>
<protein>
    <recommendedName>
        <fullName evidence="17">SAM domain-containing protein</fullName>
    </recommendedName>
</protein>
<dbReference type="Pfam" id="PF25578">
    <property type="entry name" value="EF-hand_STIM1"/>
    <property type="match status" value="1"/>
</dbReference>
<evidence type="ECO:0000256" key="2">
    <source>
        <dbReference type="ARBA" id="ARBA00022553"/>
    </source>
</evidence>
<proteinExistence type="predicted"/>
<sequence length="612" mass="69313">NCSEPGCKQCQNFCLIDFPLCLDENSRLSFEAICSIHKMMDDDADGNVDSTETDEFLREDMKFSDSKTKRRNFHRADLHISIEDMWTTWKYSEVYNWSLVQVEQWLSLSVELPQYSASFRNLQLNGTALPRLAVKNSTLTGSLLKISERSHAQKLQLKALDTVLFGPPPGRDTRWKDLILFLSVILALVGCWFAYAQTRKSRDDLSKLTKDLEGLQKAEQSLLDLQDKLQKAQEEQRCVQVEKVQVEKQLRSEIESAKQEAQRLRELREQTGNETNRQKYVEEELQQMRMALKKAERELESRSDWSPPEPLQKWLQLTHEIEVQYYNMKKQSAERQLLQAREGAERIKKKRSSLFGTFHVAHSSSLDDVDHKILSAKSALSDVTAALREKLHRWQQIEILTGFCLVHNPGLGALAASLNLDPSFLGLKPPSPTHVLLSDDLDDMDEDILSPGTLRYAAWQMERRVSDLWPLGNVSDQSSWKQSDIINRSDSDSALPLSLSESRSSYSSRPSIPPSVRPLPFLSSGTLEKSTSLGELRANAVTLPSSTSTRSLFVGTEMGAGLRTGNRKCPAEEDNNSSSSSGATADEQDGSTSTRRSALNRLFRRRQGRKQD</sequence>
<organism evidence="18 19">
    <name type="scientific">Periophthalmus magnuspinnatus</name>
    <dbReference type="NCBI Taxonomy" id="409849"/>
    <lineage>
        <taxon>Eukaryota</taxon>
        <taxon>Metazoa</taxon>
        <taxon>Chordata</taxon>
        <taxon>Craniata</taxon>
        <taxon>Vertebrata</taxon>
        <taxon>Euteleostomi</taxon>
        <taxon>Actinopterygii</taxon>
        <taxon>Neopterygii</taxon>
        <taxon>Teleostei</taxon>
        <taxon>Neoteleostei</taxon>
        <taxon>Acanthomorphata</taxon>
        <taxon>Gobiaria</taxon>
        <taxon>Gobiiformes</taxon>
        <taxon>Gobioidei</taxon>
        <taxon>Gobiidae</taxon>
        <taxon>Oxudercinae</taxon>
        <taxon>Periophthalmus</taxon>
    </lineage>
</organism>
<evidence type="ECO:0000256" key="4">
    <source>
        <dbReference type="ARBA" id="ARBA00022692"/>
    </source>
</evidence>
<keyword evidence="3" id="KW-0109">Calcium transport</keyword>
<evidence type="ECO:0000256" key="3">
    <source>
        <dbReference type="ARBA" id="ARBA00022568"/>
    </source>
</evidence>